<organism evidence="2 3">
    <name type="scientific">Romanomermis culicivorax</name>
    <name type="common">Nematode worm</name>
    <dbReference type="NCBI Taxonomy" id="13658"/>
    <lineage>
        <taxon>Eukaryota</taxon>
        <taxon>Metazoa</taxon>
        <taxon>Ecdysozoa</taxon>
        <taxon>Nematoda</taxon>
        <taxon>Enoplea</taxon>
        <taxon>Dorylaimia</taxon>
        <taxon>Mermithida</taxon>
        <taxon>Mermithoidea</taxon>
        <taxon>Mermithidae</taxon>
        <taxon>Romanomermis</taxon>
    </lineage>
</organism>
<name>A0A915JUL6_ROMCU</name>
<protein>
    <submittedName>
        <fullName evidence="3">Uncharacterized protein</fullName>
    </submittedName>
</protein>
<evidence type="ECO:0000313" key="2">
    <source>
        <dbReference type="Proteomes" id="UP000887565"/>
    </source>
</evidence>
<dbReference type="Proteomes" id="UP000887565">
    <property type="component" value="Unplaced"/>
</dbReference>
<accession>A0A915JUL6</accession>
<dbReference type="WBParaSite" id="nRc.2.0.1.t30055-RA">
    <property type="protein sequence ID" value="nRc.2.0.1.t30055-RA"/>
    <property type="gene ID" value="nRc.2.0.1.g30055"/>
</dbReference>
<feature type="region of interest" description="Disordered" evidence="1">
    <location>
        <begin position="1"/>
        <end position="26"/>
    </location>
</feature>
<sequence length="96" mass="10772">MNTYRVGEAGPANLNPDADGLPPGNLIRSPSKVELAGRKRDVITPEFCSNLDERDPEIDQRLERTPQDQERFWPQERAPGMSTQELARQLGKLKGT</sequence>
<evidence type="ECO:0000256" key="1">
    <source>
        <dbReference type="SAM" id="MobiDB-lite"/>
    </source>
</evidence>
<reference evidence="3" key="1">
    <citation type="submission" date="2022-11" db="UniProtKB">
        <authorList>
            <consortium name="WormBaseParasite"/>
        </authorList>
    </citation>
    <scope>IDENTIFICATION</scope>
</reference>
<proteinExistence type="predicted"/>
<dbReference type="AlphaFoldDB" id="A0A915JUL6"/>
<keyword evidence="2" id="KW-1185">Reference proteome</keyword>
<evidence type="ECO:0000313" key="3">
    <source>
        <dbReference type="WBParaSite" id="nRc.2.0.1.t30055-RA"/>
    </source>
</evidence>